<protein>
    <recommendedName>
        <fullName evidence="4">Novel STAND NTPase 3 domain-containing protein</fullName>
    </recommendedName>
</protein>
<dbReference type="GO" id="GO:0070531">
    <property type="term" value="C:BRCA1-A complex"/>
    <property type="evidence" value="ECO:0007669"/>
    <property type="project" value="TreeGrafter"/>
</dbReference>
<name>A0A8B6GRA2_MYTGA</name>
<keyword evidence="6" id="KW-1185">Reference proteome</keyword>
<evidence type="ECO:0000256" key="2">
    <source>
        <dbReference type="ARBA" id="ARBA00023043"/>
    </source>
</evidence>
<gene>
    <name evidence="5" type="ORF">MGAL_10B078588</name>
</gene>
<reference evidence="5" key="1">
    <citation type="submission" date="2018-11" db="EMBL/GenBank/DDBJ databases">
        <authorList>
            <person name="Alioto T."/>
            <person name="Alioto T."/>
        </authorList>
    </citation>
    <scope>NUCLEOTIDE SEQUENCE</scope>
</reference>
<dbReference type="GO" id="GO:0085020">
    <property type="term" value="P:protein K6-linked ubiquitination"/>
    <property type="evidence" value="ECO:0007669"/>
    <property type="project" value="TreeGrafter"/>
</dbReference>
<dbReference type="AlphaFoldDB" id="A0A8B6GRA2"/>
<dbReference type="Proteomes" id="UP000596742">
    <property type="component" value="Unassembled WGS sequence"/>
</dbReference>
<dbReference type="Pfam" id="PF20720">
    <property type="entry name" value="nSTAND3"/>
    <property type="match status" value="1"/>
</dbReference>
<feature type="domain" description="Novel STAND NTPase 3" evidence="4">
    <location>
        <begin position="16"/>
        <end position="169"/>
    </location>
</feature>
<feature type="non-terminal residue" evidence="5">
    <location>
        <position position="1"/>
    </location>
</feature>
<comment type="caution">
    <text evidence="5">The sequence shown here is derived from an EMBL/GenBank/DDBJ whole genome shotgun (WGS) entry which is preliminary data.</text>
</comment>
<dbReference type="EMBL" id="UYJE01008886">
    <property type="protein sequence ID" value="VDI68236.1"/>
    <property type="molecule type" value="Genomic_DNA"/>
</dbReference>
<evidence type="ECO:0000313" key="6">
    <source>
        <dbReference type="Proteomes" id="UP000596742"/>
    </source>
</evidence>
<dbReference type="PANTHER" id="PTHR24171:SF8">
    <property type="entry name" value="BRCA1-ASSOCIATED RING DOMAIN PROTEIN 1"/>
    <property type="match status" value="1"/>
</dbReference>
<dbReference type="GO" id="GO:0004842">
    <property type="term" value="F:ubiquitin-protein transferase activity"/>
    <property type="evidence" value="ECO:0007669"/>
    <property type="project" value="TreeGrafter"/>
</dbReference>
<organism evidence="5 6">
    <name type="scientific">Mytilus galloprovincialis</name>
    <name type="common">Mediterranean mussel</name>
    <dbReference type="NCBI Taxonomy" id="29158"/>
    <lineage>
        <taxon>Eukaryota</taxon>
        <taxon>Metazoa</taxon>
        <taxon>Spiralia</taxon>
        <taxon>Lophotrochozoa</taxon>
        <taxon>Mollusca</taxon>
        <taxon>Bivalvia</taxon>
        <taxon>Autobranchia</taxon>
        <taxon>Pteriomorphia</taxon>
        <taxon>Mytilida</taxon>
        <taxon>Mytiloidea</taxon>
        <taxon>Mytilidae</taxon>
        <taxon>Mytilinae</taxon>
        <taxon>Mytilus</taxon>
    </lineage>
</organism>
<feature type="repeat" description="ANK" evidence="3">
    <location>
        <begin position="473"/>
        <end position="498"/>
    </location>
</feature>
<evidence type="ECO:0000256" key="3">
    <source>
        <dbReference type="PROSITE-ProRule" id="PRU00023"/>
    </source>
</evidence>
<dbReference type="PROSITE" id="PS50088">
    <property type="entry name" value="ANK_REPEAT"/>
    <property type="match status" value="2"/>
</dbReference>
<dbReference type="InterPro" id="IPR036770">
    <property type="entry name" value="Ankyrin_rpt-contain_sf"/>
</dbReference>
<dbReference type="InterPro" id="IPR002110">
    <property type="entry name" value="Ankyrin_rpt"/>
</dbReference>
<proteinExistence type="predicted"/>
<dbReference type="SUPFAM" id="SSF48403">
    <property type="entry name" value="Ankyrin repeat"/>
    <property type="match status" value="1"/>
</dbReference>
<sequence length="533" mass="61831">QISQILQTWKINNSYFVETRAAKHVLESVMNNSFVTVTASFGAGKTATLQYVALQMRDVGYDVLPITNPNDLVKYYNTNKQTLFVIDDVCGTYSINQFHLNNWGLVMERIKVLIQNKHTKIIVACRLQVYMDEKFQSLSIFKTCVCNLQGKQLCLSQTEKLSIANLYLKTEATEIMQYCDLYDCFPLICKLSNDNPKRDIIDFFKNPFSIYEYEIDKLYKRRNNGKYCVLALCVMFNNSLKEQWLTDEIDKQIRKIIKNTCEACNINRGTSRLFLLDELKTLEHTFIKKKQGVYTTIHNKIFDLLSFYFGKNMIECLIRNGDSELIMQRCLLERKDDMDSFITIVPPKYHRMYMQRLIDDWSKGILHCVFNNINMKIPEFRQRFLRYLNTLDISAQKQLALTRDVNNKDTVLLQCCQYDDTLLIQWCINHGIDVNQCNYKGMSPLYISAQEGLTKVVMLLLDNTADINKCTDDGASPLFVACQKNHKEIVKLLLDKKAVIHNGMDDAISPLLIAKKMNHTVIVRMLEENGASE</sequence>
<keyword evidence="2 3" id="KW-0040">ANK repeat</keyword>
<dbReference type="GO" id="GO:0031436">
    <property type="term" value="C:BRCA1-BARD1 complex"/>
    <property type="evidence" value="ECO:0007669"/>
    <property type="project" value="TreeGrafter"/>
</dbReference>
<evidence type="ECO:0000256" key="1">
    <source>
        <dbReference type="ARBA" id="ARBA00022737"/>
    </source>
</evidence>
<evidence type="ECO:0000313" key="5">
    <source>
        <dbReference type="EMBL" id="VDI68236.1"/>
    </source>
</evidence>
<feature type="repeat" description="ANK" evidence="3">
    <location>
        <begin position="440"/>
        <end position="472"/>
    </location>
</feature>
<dbReference type="SMART" id="SM00248">
    <property type="entry name" value="ANK"/>
    <property type="match status" value="3"/>
</dbReference>
<evidence type="ECO:0000259" key="4">
    <source>
        <dbReference type="Pfam" id="PF20720"/>
    </source>
</evidence>
<accession>A0A8B6GRA2</accession>
<dbReference type="InterPro" id="IPR049050">
    <property type="entry name" value="nSTAND3"/>
</dbReference>
<keyword evidence="1" id="KW-0677">Repeat</keyword>
<dbReference type="PROSITE" id="PS50297">
    <property type="entry name" value="ANK_REP_REGION"/>
    <property type="match status" value="2"/>
</dbReference>
<dbReference type="OrthoDB" id="6126023at2759"/>
<dbReference type="PANTHER" id="PTHR24171">
    <property type="entry name" value="ANKYRIN REPEAT DOMAIN-CONTAINING PROTEIN 39-RELATED"/>
    <property type="match status" value="1"/>
</dbReference>
<dbReference type="Gene3D" id="1.25.40.20">
    <property type="entry name" value="Ankyrin repeat-containing domain"/>
    <property type="match status" value="1"/>
</dbReference>
<dbReference type="Pfam" id="PF12796">
    <property type="entry name" value="Ank_2"/>
    <property type="match status" value="1"/>
</dbReference>